<keyword evidence="4" id="KW-1003">Cell membrane</keyword>
<name>A0A2U1U6L7_9GAMM</name>
<dbReference type="RefSeq" id="WP_136165703.1">
    <property type="nucleotide sequence ID" value="NZ_KZ819075.1"/>
</dbReference>
<organism evidence="12 13">
    <name type="scientific">Brenneria corticis</name>
    <dbReference type="NCBI Taxonomy" id="2173106"/>
    <lineage>
        <taxon>Bacteria</taxon>
        <taxon>Pseudomonadati</taxon>
        <taxon>Pseudomonadota</taxon>
        <taxon>Gammaproteobacteria</taxon>
        <taxon>Enterobacterales</taxon>
        <taxon>Pectobacteriaceae</taxon>
        <taxon>Brenneria</taxon>
    </lineage>
</organism>
<dbReference type="Proteomes" id="UP000296159">
    <property type="component" value="Unassembled WGS sequence"/>
</dbReference>
<feature type="transmembrane region" description="Helical" evidence="10">
    <location>
        <begin position="20"/>
        <end position="44"/>
    </location>
</feature>
<gene>
    <name evidence="12" type="ORF">DDT56_06700</name>
</gene>
<dbReference type="Gene3D" id="1.10.3720.10">
    <property type="entry name" value="MetI-like"/>
    <property type="match status" value="1"/>
</dbReference>
<feature type="transmembrane region" description="Helical" evidence="10">
    <location>
        <begin position="144"/>
        <end position="162"/>
    </location>
</feature>
<evidence type="ECO:0000313" key="13">
    <source>
        <dbReference type="Proteomes" id="UP000296159"/>
    </source>
</evidence>
<feature type="domain" description="ABC transmembrane type-1" evidence="11">
    <location>
        <begin position="21"/>
        <end position="217"/>
    </location>
</feature>
<dbReference type="PROSITE" id="PS50928">
    <property type="entry name" value="ABC_TM1"/>
    <property type="match status" value="1"/>
</dbReference>
<dbReference type="InterPro" id="IPR043429">
    <property type="entry name" value="ArtM/GltK/GlnP/TcyL/YhdX-like"/>
</dbReference>
<evidence type="ECO:0000256" key="3">
    <source>
        <dbReference type="ARBA" id="ARBA00022448"/>
    </source>
</evidence>
<evidence type="ECO:0000256" key="9">
    <source>
        <dbReference type="ARBA" id="ARBA00023136"/>
    </source>
</evidence>
<evidence type="ECO:0000256" key="2">
    <source>
        <dbReference type="ARBA" id="ARBA00010072"/>
    </source>
</evidence>
<accession>A0A2U1U6L7</accession>
<keyword evidence="3 10" id="KW-0813">Transport</keyword>
<dbReference type="GO" id="GO:0022857">
    <property type="term" value="F:transmembrane transporter activity"/>
    <property type="evidence" value="ECO:0007669"/>
    <property type="project" value="InterPro"/>
</dbReference>
<reference evidence="12 13" key="1">
    <citation type="submission" date="2018-04" db="EMBL/GenBank/DDBJ databases">
        <title>Brenneria corticis sp.nov.</title>
        <authorList>
            <person name="Li Y."/>
        </authorList>
    </citation>
    <scope>NUCLEOTIDE SEQUENCE [LARGE SCALE GENOMIC DNA]</scope>
    <source>
        <strain evidence="12 13">CFCC 11842</strain>
    </source>
</reference>
<evidence type="ECO:0000256" key="8">
    <source>
        <dbReference type="ARBA" id="ARBA00022989"/>
    </source>
</evidence>
<dbReference type="PANTHER" id="PTHR30614">
    <property type="entry name" value="MEMBRANE COMPONENT OF AMINO ACID ABC TRANSPORTER"/>
    <property type="match status" value="1"/>
</dbReference>
<dbReference type="CDD" id="cd06261">
    <property type="entry name" value="TM_PBP2"/>
    <property type="match status" value="1"/>
</dbReference>
<dbReference type="SUPFAM" id="SSF161098">
    <property type="entry name" value="MetI-like"/>
    <property type="match status" value="1"/>
</dbReference>
<evidence type="ECO:0000313" key="12">
    <source>
        <dbReference type="EMBL" id="PWC17214.1"/>
    </source>
</evidence>
<keyword evidence="6 10" id="KW-0812">Transmembrane</keyword>
<keyword evidence="5" id="KW-0997">Cell inner membrane</keyword>
<proteinExistence type="inferred from homology"/>
<dbReference type="EMBL" id="QDKH01000007">
    <property type="protein sequence ID" value="PWC17214.1"/>
    <property type="molecule type" value="Genomic_DNA"/>
</dbReference>
<feature type="transmembrane region" description="Helical" evidence="10">
    <location>
        <begin position="198"/>
        <end position="217"/>
    </location>
</feature>
<dbReference type="GO" id="GO:0006865">
    <property type="term" value="P:amino acid transport"/>
    <property type="evidence" value="ECO:0007669"/>
    <property type="project" value="UniProtKB-KW"/>
</dbReference>
<dbReference type="PANTHER" id="PTHR30614:SF0">
    <property type="entry name" value="L-CYSTINE TRANSPORT SYSTEM PERMEASE PROTEIN TCYL"/>
    <property type="match status" value="1"/>
</dbReference>
<dbReference type="NCBIfam" id="TIGR01726">
    <property type="entry name" value="HEQRo_perm_3TM"/>
    <property type="match status" value="1"/>
</dbReference>
<dbReference type="InterPro" id="IPR010065">
    <property type="entry name" value="AA_ABC_transptr_permease_3TM"/>
</dbReference>
<evidence type="ECO:0000256" key="10">
    <source>
        <dbReference type="RuleBase" id="RU363032"/>
    </source>
</evidence>
<keyword evidence="13" id="KW-1185">Reference proteome</keyword>
<evidence type="ECO:0000256" key="4">
    <source>
        <dbReference type="ARBA" id="ARBA00022475"/>
    </source>
</evidence>
<dbReference type="GO" id="GO:0043190">
    <property type="term" value="C:ATP-binding cassette (ABC) transporter complex"/>
    <property type="evidence" value="ECO:0007669"/>
    <property type="project" value="InterPro"/>
</dbReference>
<dbReference type="AlphaFoldDB" id="A0A2U1U6L7"/>
<comment type="similarity">
    <text evidence="2">Belongs to the binding-protein-dependent transport system permease family. HisMQ subfamily.</text>
</comment>
<sequence length="239" mass="26876">MTLLLDFSYMMDVFPRIARSVPLTLYILTISCFFSLLLGSLIAIVRIRRTPVLYELSSLCLSFFRSIPNILNILLIYYGLPVALESLGMVVNWEKSTFCIVALVLIYGSFVAEYLRPAWLSVERKVHDAAESIGMTKWQKTRRIIIPLAFPVALPSLNNAVIDMLKDTSILFIIGLPDIMGRINSIVATDYGVKKLEVYIAGGLTYAGLILATTYLMHRIERRYSKFLAIKSAEHGDAV</sequence>
<keyword evidence="8 10" id="KW-1133">Transmembrane helix</keyword>
<comment type="subcellular location">
    <subcellularLocation>
        <location evidence="1">Cell inner membrane</location>
        <topology evidence="1">Multi-pass membrane protein</topology>
    </subcellularLocation>
    <subcellularLocation>
        <location evidence="10">Cell membrane</location>
        <topology evidence="10">Multi-pass membrane protein</topology>
    </subcellularLocation>
</comment>
<evidence type="ECO:0000256" key="7">
    <source>
        <dbReference type="ARBA" id="ARBA00022970"/>
    </source>
</evidence>
<dbReference type="Pfam" id="PF00528">
    <property type="entry name" value="BPD_transp_1"/>
    <property type="match status" value="1"/>
</dbReference>
<dbReference type="InterPro" id="IPR000515">
    <property type="entry name" value="MetI-like"/>
</dbReference>
<feature type="transmembrane region" description="Helical" evidence="10">
    <location>
        <begin position="98"/>
        <end position="115"/>
    </location>
</feature>
<evidence type="ECO:0000256" key="5">
    <source>
        <dbReference type="ARBA" id="ARBA00022519"/>
    </source>
</evidence>
<protein>
    <submittedName>
        <fullName evidence="12">Amino acid ABC transporter permease</fullName>
    </submittedName>
</protein>
<evidence type="ECO:0000259" key="11">
    <source>
        <dbReference type="PROSITE" id="PS50928"/>
    </source>
</evidence>
<dbReference type="InterPro" id="IPR035906">
    <property type="entry name" value="MetI-like_sf"/>
</dbReference>
<keyword evidence="7" id="KW-0029">Amino-acid transport</keyword>
<keyword evidence="9 10" id="KW-0472">Membrane</keyword>
<evidence type="ECO:0000256" key="6">
    <source>
        <dbReference type="ARBA" id="ARBA00022692"/>
    </source>
</evidence>
<evidence type="ECO:0000256" key="1">
    <source>
        <dbReference type="ARBA" id="ARBA00004429"/>
    </source>
</evidence>
<comment type="caution">
    <text evidence="12">The sequence shown here is derived from an EMBL/GenBank/DDBJ whole genome shotgun (WGS) entry which is preliminary data.</text>
</comment>
<feature type="transmembrane region" description="Helical" evidence="10">
    <location>
        <begin position="56"/>
        <end position="78"/>
    </location>
</feature>